<name>A0ABX5X1M7_9GAMM</name>
<evidence type="ECO:0000256" key="1">
    <source>
        <dbReference type="SAM" id="SignalP"/>
    </source>
</evidence>
<keyword evidence="1" id="KW-0732">Signal</keyword>
<dbReference type="Proteomes" id="UP000315947">
    <property type="component" value="Chromosome"/>
</dbReference>
<organism evidence="2 3">
    <name type="scientific">Shewanella psychropiezotolerans</name>
    <dbReference type="NCBI Taxonomy" id="2593655"/>
    <lineage>
        <taxon>Bacteria</taxon>
        <taxon>Pseudomonadati</taxon>
        <taxon>Pseudomonadota</taxon>
        <taxon>Gammaproteobacteria</taxon>
        <taxon>Alteromonadales</taxon>
        <taxon>Shewanellaceae</taxon>
        <taxon>Shewanella</taxon>
    </lineage>
</organism>
<feature type="signal peptide" evidence="1">
    <location>
        <begin position="1"/>
        <end position="19"/>
    </location>
</feature>
<feature type="chain" id="PRO_5046051373" evidence="1">
    <location>
        <begin position="20"/>
        <end position="113"/>
    </location>
</feature>
<gene>
    <name evidence="2" type="ORF">FM037_20780</name>
</gene>
<reference evidence="2 3" key="1">
    <citation type="submission" date="2019-07" db="EMBL/GenBank/DDBJ databases">
        <title>Shewanella sp. YLB-06 whole genomic sequence.</title>
        <authorList>
            <person name="Yu L."/>
        </authorList>
    </citation>
    <scope>NUCLEOTIDE SEQUENCE [LARGE SCALE GENOMIC DNA]</scope>
    <source>
        <strain evidence="2 3">YLB-06</strain>
    </source>
</reference>
<proteinExistence type="predicted"/>
<evidence type="ECO:0000313" key="2">
    <source>
        <dbReference type="EMBL" id="QDO85229.1"/>
    </source>
</evidence>
<dbReference type="EMBL" id="CP041614">
    <property type="protein sequence ID" value="QDO85229.1"/>
    <property type="molecule type" value="Genomic_DNA"/>
</dbReference>
<sequence>MKKVFIFAFAYIFSSNSYAEIFVHTDTINRLGGIESRENGDYVVLNGFTSAGTCPLSGGLVVARFRSEGGNGHSTFSLALAAKISNKKVTIAVDDAVKNANGSCFVHSVTITE</sequence>
<evidence type="ECO:0000313" key="3">
    <source>
        <dbReference type="Proteomes" id="UP000315947"/>
    </source>
</evidence>
<accession>A0ABX5X1M7</accession>
<keyword evidence="3" id="KW-1185">Reference proteome</keyword>
<protein>
    <submittedName>
        <fullName evidence="2">Uncharacterized protein</fullName>
    </submittedName>
</protein>
<dbReference type="RefSeq" id="WP_144047574.1">
    <property type="nucleotide sequence ID" value="NZ_CP041614.1"/>
</dbReference>